<evidence type="ECO:0000313" key="2">
    <source>
        <dbReference type="Proteomes" id="UP000217895"/>
    </source>
</evidence>
<gene>
    <name evidence="1" type="ORF">NIES2135_04130</name>
</gene>
<organism evidence="1 2">
    <name type="scientific">Leptolyngbya boryana NIES-2135</name>
    <dbReference type="NCBI Taxonomy" id="1973484"/>
    <lineage>
        <taxon>Bacteria</taxon>
        <taxon>Bacillati</taxon>
        <taxon>Cyanobacteriota</taxon>
        <taxon>Cyanophyceae</taxon>
        <taxon>Leptolyngbyales</taxon>
        <taxon>Leptolyngbyaceae</taxon>
        <taxon>Leptolyngbya group</taxon>
        <taxon>Leptolyngbya</taxon>
    </lineage>
</organism>
<sequence length="151" mass="17641">MRFQHYDLRSHFDHWQDLVIQQNFLQIGFTSWNGYLRLGRGLVTCKITNRINASMNLSIDSVVFEQEFVAQAQVELYLRMLEVDSQAGVAIHEAIATYDPTQAIVLLARRDREVQVSLLQNLKISPADCYKQVQHRWSEFQLEATERNRAE</sequence>
<evidence type="ECO:0000313" key="1">
    <source>
        <dbReference type="EMBL" id="BAY53607.1"/>
    </source>
</evidence>
<name>A0A1Z4JAZ0_LEPBY</name>
<reference evidence="1 2" key="1">
    <citation type="submission" date="2017-06" db="EMBL/GenBank/DDBJ databases">
        <title>Genome sequencing of cyanobaciteial culture collection at National Institute for Environmental Studies (NIES).</title>
        <authorList>
            <person name="Hirose Y."/>
            <person name="Shimura Y."/>
            <person name="Fujisawa T."/>
            <person name="Nakamura Y."/>
            <person name="Kawachi M."/>
        </authorList>
    </citation>
    <scope>NUCLEOTIDE SEQUENCE [LARGE SCALE GENOMIC DNA]</scope>
    <source>
        <strain evidence="1 2">NIES-2135</strain>
    </source>
</reference>
<protein>
    <submittedName>
        <fullName evidence="1">Uncharacterized protein</fullName>
    </submittedName>
</protein>
<keyword evidence="2" id="KW-1185">Reference proteome</keyword>
<proteinExistence type="predicted"/>
<accession>A0A1Z4JAZ0</accession>
<dbReference type="AlphaFoldDB" id="A0A1Z4JAZ0"/>
<dbReference type="EMBL" id="AP018203">
    <property type="protein sequence ID" value="BAY53607.1"/>
    <property type="molecule type" value="Genomic_DNA"/>
</dbReference>
<dbReference type="Proteomes" id="UP000217895">
    <property type="component" value="Chromosome"/>
</dbReference>